<comment type="caution">
    <text evidence="6">The sequence shown here is derived from an EMBL/GenBank/DDBJ whole genome shotgun (WGS) entry which is preliminary data.</text>
</comment>
<keyword evidence="4 5" id="KW-0472">Membrane</keyword>
<dbReference type="Pfam" id="PF01124">
    <property type="entry name" value="MAPEG"/>
    <property type="match status" value="1"/>
</dbReference>
<evidence type="ECO:0000256" key="3">
    <source>
        <dbReference type="ARBA" id="ARBA00022989"/>
    </source>
</evidence>
<dbReference type="RefSeq" id="WP_008291002.1">
    <property type="nucleotide sequence ID" value="NZ_JRQD01000001.1"/>
</dbReference>
<dbReference type="PANTHER" id="PTHR35371">
    <property type="entry name" value="INNER MEMBRANE PROTEIN"/>
    <property type="match status" value="1"/>
</dbReference>
<accession>A0A0A0BL76</accession>
<comment type="subcellular location">
    <subcellularLocation>
        <location evidence="1">Membrane</location>
    </subcellularLocation>
</comment>
<evidence type="ECO:0000313" key="6">
    <source>
        <dbReference type="EMBL" id="KGM07859.1"/>
    </source>
</evidence>
<dbReference type="GO" id="GO:0016020">
    <property type="term" value="C:membrane"/>
    <property type="evidence" value="ECO:0007669"/>
    <property type="project" value="UniProtKB-SubCell"/>
</dbReference>
<evidence type="ECO:0000256" key="5">
    <source>
        <dbReference type="SAM" id="Phobius"/>
    </source>
</evidence>
<keyword evidence="3 5" id="KW-1133">Transmembrane helix</keyword>
<gene>
    <name evidence="6" type="ORF">LP43_0276</name>
</gene>
<sequence length="131" mass="14708">MPVIFKVLFIVSLFPITLAVLGGYLRYRQFGQFDNNHPRQQQAQLTGVAARVLAAQKNAWEALIFYSVMCLLAYVSGIGLQSLSYAAWLFLLSRIAHPVFYILGMAPFRTLVFLIGWCSTLYIGIQSIVSL</sequence>
<dbReference type="InterPro" id="IPR001129">
    <property type="entry name" value="Membr-assoc_MAPEG"/>
</dbReference>
<dbReference type="SUPFAM" id="SSF161084">
    <property type="entry name" value="MAPEG domain-like"/>
    <property type="match status" value="1"/>
</dbReference>
<evidence type="ECO:0000313" key="7">
    <source>
        <dbReference type="Proteomes" id="UP000029999"/>
    </source>
</evidence>
<dbReference type="PANTHER" id="PTHR35371:SF1">
    <property type="entry name" value="BLR7753 PROTEIN"/>
    <property type="match status" value="1"/>
</dbReference>
<protein>
    <recommendedName>
        <fullName evidence="8">MAPEG family protein</fullName>
    </recommendedName>
</protein>
<proteinExistence type="predicted"/>
<dbReference type="Gene3D" id="1.20.120.550">
    <property type="entry name" value="Membrane associated eicosanoid/glutathione metabolism-like domain"/>
    <property type="match status" value="1"/>
</dbReference>
<evidence type="ECO:0000256" key="4">
    <source>
        <dbReference type="ARBA" id="ARBA00023136"/>
    </source>
</evidence>
<reference evidence="6 7" key="1">
    <citation type="submission" date="2014-09" db="EMBL/GenBank/DDBJ databases">
        <authorList>
            <person name="Grob C."/>
            <person name="Taubert M."/>
            <person name="Howat A.M."/>
            <person name="Burns O.J."/>
            <person name="Dixon J.L."/>
            <person name="Chen Y."/>
            <person name="Murrell J.C."/>
        </authorList>
    </citation>
    <scope>NUCLEOTIDE SEQUENCE [LARGE SCALE GENOMIC DNA]</scope>
    <source>
        <strain evidence="6">L4</strain>
    </source>
</reference>
<dbReference type="STRING" id="392484.LP43_0276"/>
<feature type="transmembrane region" description="Helical" evidence="5">
    <location>
        <begin position="63"/>
        <end position="92"/>
    </location>
</feature>
<dbReference type="InterPro" id="IPR023352">
    <property type="entry name" value="MAPEG-like_dom_sf"/>
</dbReference>
<dbReference type="EMBL" id="JRQD01000001">
    <property type="protein sequence ID" value="KGM07859.1"/>
    <property type="molecule type" value="Genomic_DNA"/>
</dbReference>
<evidence type="ECO:0008006" key="8">
    <source>
        <dbReference type="Google" id="ProtNLM"/>
    </source>
</evidence>
<dbReference type="AlphaFoldDB" id="A0A0A0BL76"/>
<feature type="transmembrane region" description="Helical" evidence="5">
    <location>
        <begin position="99"/>
        <end position="125"/>
    </location>
</feature>
<evidence type="ECO:0000256" key="1">
    <source>
        <dbReference type="ARBA" id="ARBA00004370"/>
    </source>
</evidence>
<dbReference type="Proteomes" id="UP000029999">
    <property type="component" value="Unassembled WGS sequence"/>
</dbReference>
<evidence type="ECO:0000256" key="2">
    <source>
        <dbReference type="ARBA" id="ARBA00022692"/>
    </source>
</evidence>
<feature type="transmembrane region" description="Helical" evidence="5">
    <location>
        <begin position="7"/>
        <end position="27"/>
    </location>
</feature>
<name>A0A0A0BL76_9GAMM</name>
<keyword evidence="2 5" id="KW-0812">Transmembrane</keyword>
<organism evidence="6 7">
    <name type="scientific">Methylophaga thiooxydans</name>
    <dbReference type="NCBI Taxonomy" id="392484"/>
    <lineage>
        <taxon>Bacteria</taxon>
        <taxon>Pseudomonadati</taxon>
        <taxon>Pseudomonadota</taxon>
        <taxon>Gammaproteobacteria</taxon>
        <taxon>Thiotrichales</taxon>
        <taxon>Piscirickettsiaceae</taxon>
        <taxon>Methylophaga</taxon>
    </lineage>
</organism>